<dbReference type="GO" id="GO:0042744">
    <property type="term" value="P:hydrogen peroxide catabolic process"/>
    <property type="evidence" value="ECO:0007669"/>
    <property type="project" value="TreeGrafter"/>
</dbReference>
<dbReference type="STRING" id="1182543.W9XFC3"/>
<dbReference type="AlphaFoldDB" id="W9XFC3"/>
<evidence type="ECO:0000256" key="3">
    <source>
        <dbReference type="ARBA" id="ARBA00023002"/>
    </source>
</evidence>
<keyword evidence="2" id="KW-0349">Heme</keyword>
<keyword evidence="5" id="KW-0732">Signal</keyword>
<dbReference type="GeneID" id="19185289"/>
<dbReference type="GO" id="GO:0046872">
    <property type="term" value="F:metal ion binding"/>
    <property type="evidence" value="ECO:0007669"/>
    <property type="project" value="UniProtKB-UniRule"/>
</dbReference>
<dbReference type="InterPro" id="IPR002016">
    <property type="entry name" value="Haem_peroxidase"/>
</dbReference>
<feature type="signal peptide" evidence="5">
    <location>
        <begin position="1"/>
        <end position="18"/>
    </location>
</feature>
<evidence type="ECO:0000256" key="6">
    <source>
        <dbReference type="SAM" id="MobiDB-lite"/>
    </source>
</evidence>
<evidence type="ECO:0000259" key="7">
    <source>
        <dbReference type="PROSITE" id="PS50873"/>
    </source>
</evidence>
<keyword evidence="2" id="KW-0479">Metal-binding</keyword>
<dbReference type="PRINTS" id="PR00458">
    <property type="entry name" value="PEROXIDASE"/>
</dbReference>
<dbReference type="Gene3D" id="1.10.420.10">
    <property type="entry name" value="Peroxidase, domain 2"/>
    <property type="match status" value="1"/>
</dbReference>
<keyword evidence="3 5" id="KW-0560">Oxidoreductase</keyword>
<proteinExistence type="inferred from homology"/>
<evidence type="ECO:0000313" key="9">
    <source>
        <dbReference type="Proteomes" id="UP000019471"/>
    </source>
</evidence>
<dbReference type="PROSITE" id="PS50873">
    <property type="entry name" value="PEROXIDASE_4"/>
    <property type="match status" value="1"/>
</dbReference>
<keyword evidence="2" id="KW-0408">Iron</keyword>
<dbReference type="eggNOG" id="ENOG502QUVG">
    <property type="taxonomic scope" value="Eukaryota"/>
</dbReference>
<evidence type="ECO:0000313" key="8">
    <source>
        <dbReference type="EMBL" id="EXJ76045.1"/>
    </source>
</evidence>
<accession>W9XFC3</accession>
<dbReference type="PANTHER" id="PTHR31356:SF53">
    <property type="entry name" value="HEME PEROXIDASE"/>
    <property type="match status" value="1"/>
</dbReference>
<feature type="compositionally biased region" description="Low complexity" evidence="6">
    <location>
        <begin position="605"/>
        <end position="618"/>
    </location>
</feature>
<feature type="compositionally biased region" description="Polar residues" evidence="6">
    <location>
        <begin position="586"/>
        <end position="604"/>
    </location>
</feature>
<feature type="domain" description="Plant heme peroxidase family profile" evidence="7">
    <location>
        <begin position="121"/>
        <end position="197"/>
    </location>
</feature>
<keyword evidence="1 5" id="KW-0575">Peroxidase</keyword>
<dbReference type="GO" id="GO:0000302">
    <property type="term" value="P:response to reactive oxygen species"/>
    <property type="evidence" value="ECO:0007669"/>
    <property type="project" value="TreeGrafter"/>
</dbReference>
<dbReference type="Pfam" id="PF00141">
    <property type="entry name" value="peroxidase"/>
    <property type="match status" value="1"/>
</dbReference>
<sequence length="777" mass="80049">MFLSAAVGLNLICVASSAATWPSPAYDEIEDLMLLNSGVNARNFPFPVVPCTFAPTPGHSVAGGFLRTAFHDMAPADVAAGTGGLDASIGFELLEPYIENTGPAFNASLTYYSKFFSSRASMSDLIALGVYASVRACGGPAVPLKAGRIDATQAGAVGVPDAKDDITKLTGEFARMGFSPTEMIQIVACGHTLGGVHSAEHPTIVPANTTTLGVQNFDATNNTYDNLVIIEYLDGSTKNPLVVGPDLDARSDLRVFASDDNETISAMQTANSYAGTCSTILAKMLDTVPSSVTLTDIITPYPVKPVNLQLNVAPGGDNLIFSGQIRFWTNTVPALSISSLKLVYKDRSGAGSENIDTLVAGDAAGFDDTFTFFNFSSGIPAKSSISSFTVVITTSSGIVAYDNNGEGFPVSDTIFTQTANSIVSSADSAGNLLATIVAAVRHGTTGEVDLTLSLVKAMTYNNLPTLVKQKVTMTKVCESKYYTFYMGSYSFPAAALKFTKYDVTVGSSSDSFKSLVGLSASASALSCIGVSASTTSTSISTASTASTVSISTKSSTSLTASSSTLSYPSKSSTAWASSVSTATSSGKPSTKGSHWTSGSKMSIASTVPSPVSSTTSTTSESVPYTITVVTSFETYCPYATKFSYNGKWYTAISATTITVTDCPCTISVPWTNKGAFPTFTATTSTETGIPSTPTSLANWQRISKGLSSEPTSTSGTAVAAAATSTSGSTLGAGKGSGSESGTSVSHVSPAIATFTGAADAVTINFMAVLMGAALHLF</sequence>
<gene>
    <name evidence="8" type="ORF">A1O5_00553</name>
</gene>
<evidence type="ECO:0000256" key="5">
    <source>
        <dbReference type="RuleBase" id="RU363051"/>
    </source>
</evidence>
<comment type="caution">
    <text evidence="8">The sequence shown here is derived from an EMBL/GenBank/DDBJ whole genome shotgun (WGS) entry which is preliminary data.</text>
</comment>
<dbReference type="OrthoDB" id="5985073at2759"/>
<keyword evidence="9" id="KW-1185">Reference proteome</keyword>
<name>W9XFC3_9EURO</name>
<organism evidence="8 9">
    <name type="scientific">Cladophialophora psammophila CBS 110553</name>
    <dbReference type="NCBI Taxonomy" id="1182543"/>
    <lineage>
        <taxon>Eukaryota</taxon>
        <taxon>Fungi</taxon>
        <taxon>Dikarya</taxon>
        <taxon>Ascomycota</taxon>
        <taxon>Pezizomycotina</taxon>
        <taxon>Eurotiomycetes</taxon>
        <taxon>Chaetothyriomycetidae</taxon>
        <taxon>Chaetothyriales</taxon>
        <taxon>Herpotrichiellaceae</taxon>
        <taxon>Cladophialophora</taxon>
    </lineage>
</organism>
<reference evidence="8 9" key="1">
    <citation type="submission" date="2013-03" db="EMBL/GenBank/DDBJ databases">
        <title>The Genome Sequence of Cladophialophora psammophila CBS 110553.</title>
        <authorList>
            <consortium name="The Broad Institute Genomics Platform"/>
            <person name="Cuomo C."/>
            <person name="de Hoog S."/>
            <person name="Gorbushina A."/>
            <person name="Walker B."/>
            <person name="Young S.K."/>
            <person name="Zeng Q."/>
            <person name="Gargeya S."/>
            <person name="Fitzgerald M."/>
            <person name="Haas B."/>
            <person name="Abouelleil A."/>
            <person name="Allen A.W."/>
            <person name="Alvarado L."/>
            <person name="Arachchi H.M."/>
            <person name="Berlin A.M."/>
            <person name="Chapman S.B."/>
            <person name="Gainer-Dewar J."/>
            <person name="Goldberg J."/>
            <person name="Griggs A."/>
            <person name="Gujja S."/>
            <person name="Hansen M."/>
            <person name="Howarth C."/>
            <person name="Imamovic A."/>
            <person name="Ireland A."/>
            <person name="Larimer J."/>
            <person name="McCowan C."/>
            <person name="Murphy C."/>
            <person name="Pearson M."/>
            <person name="Poon T.W."/>
            <person name="Priest M."/>
            <person name="Roberts A."/>
            <person name="Saif S."/>
            <person name="Shea T."/>
            <person name="Sisk P."/>
            <person name="Sykes S."/>
            <person name="Wortman J."/>
            <person name="Nusbaum C."/>
            <person name="Birren B."/>
        </authorList>
    </citation>
    <scope>NUCLEOTIDE SEQUENCE [LARGE SCALE GENOMIC DNA]</scope>
    <source>
        <strain evidence="8 9">CBS 110553</strain>
    </source>
</reference>
<dbReference type="GO" id="GO:0034599">
    <property type="term" value="P:cellular response to oxidative stress"/>
    <property type="evidence" value="ECO:0007669"/>
    <property type="project" value="InterPro"/>
</dbReference>
<dbReference type="Proteomes" id="UP000019471">
    <property type="component" value="Unassembled WGS sequence"/>
</dbReference>
<dbReference type="PANTHER" id="PTHR31356">
    <property type="entry name" value="THYLAKOID LUMENAL 29 KDA PROTEIN, CHLOROPLASTIC-RELATED"/>
    <property type="match status" value="1"/>
</dbReference>
<evidence type="ECO:0000256" key="1">
    <source>
        <dbReference type="ARBA" id="ARBA00022559"/>
    </source>
</evidence>
<dbReference type="EMBL" id="AMGX01000001">
    <property type="protein sequence ID" value="EXJ76045.1"/>
    <property type="molecule type" value="Genomic_DNA"/>
</dbReference>
<dbReference type="GO" id="GO:0004601">
    <property type="term" value="F:peroxidase activity"/>
    <property type="evidence" value="ECO:0007669"/>
    <property type="project" value="UniProtKB-KW"/>
</dbReference>
<feature type="chain" id="PRO_5006994431" description="Peroxidase" evidence="5">
    <location>
        <begin position="19"/>
        <end position="777"/>
    </location>
</feature>
<dbReference type="InterPro" id="IPR044831">
    <property type="entry name" value="Ccp1-like"/>
</dbReference>
<comment type="similarity">
    <text evidence="4">Belongs to the peroxidase family.</text>
</comment>
<dbReference type="GO" id="GO:0020037">
    <property type="term" value="F:heme binding"/>
    <property type="evidence" value="ECO:0007669"/>
    <property type="project" value="UniProtKB-UniRule"/>
</dbReference>
<protein>
    <recommendedName>
        <fullName evidence="5">Peroxidase</fullName>
        <ecNumber evidence="5">1.11.1.-</ecNumber>
    </recommendedName>
</protein>
<dbReference type="InterPro" id="IPR010255">
    <property type="entry name" value="Haem_peroxidase_sf"/>
</dbReference>
<evidence type="ECO:0000256" key="4">
    <source>
        <dbReference type="RuleBase" id="RU004241"/>
    </source>
</evidence>
<dbReference type="EC" id="1.11.1.-" evidence="5"/>
<dbReference type="Gene3D" id="1.10.520.10">
    <property type="match status" value="1"/>
</dbReference>
<dbReference type="RefSeq" id="XP_007739362.1">
    <property type="nucleotide sequence ID" value="XM_007741172.1"/>
</dbReference>
<dbReference type="SUPFAM" id="SSF48113">
    <property type="entry name" value="Heme-dependent peroxidases"/>
    <property type="match status" value="1"/>
</dbReference>
<evidence type="ECO:0000256" key="2">
    <source>
        <dbReference type="ARBA" id="ARBA00022617"/>
    </source>
</evidence>
<feature type="region of interest" description="Disordered" evidence="6">
    <location>
        <begin position="580"/>
        <end position="618"/>
    </location>
</feature>
<dbReference type="HOGENOM" id="CLU_004824_2_0_1"/>